<reference evidence="1" key="1">
    <citation type="submission" date="2018-11" db="EMBL/GenBank/DDBJ databases">
        <authorList>
            <consortium name="Genoscope - CEA"/>
            <person name="William W."/>
        </authorList>
    </citation>
    <scope>NUCLEOTIDE SEQUENCE</scope>
</reference>
<name>A0A3P6DJ07_BRAOL</name>
<proteinExistence type="predicted"/>
<accession>A0A3P6DJ07</accession>
<evidence type="ECO:0000313" key="1">
    <source>
        <dbReference type="EMBL" id="VDD22225.1"/>
    </source>
</evidence>
<dbReference type="AlphaFoldDB" id="A0A3P6DJ07"/>
<protein>
    <submittedName>
        <fullName evidence="1">Uncharacterized protein</fullName>
    </submittedName>
</protein>
<sequence length="48" mass="5482">MTDVVVISKTIVQPESYQDGSDQVKIHLTSWDLVFLQSRVSSSYKPRL</sequence>
<organism evidence="1">
    <name type="scientific">Brassica oleracea</name>
    <name type="common">Wild cabbage</name>
    <dbReference type="NCBI Taxonomy" id="3712"/>
    <lineage>
        <taxon>Eukaryota</taxon>
        <taxon>Viridiplantae</taxon>
        <taxon>Streptophyta</taxon>
        <taxon>Embryophyta</taxon>
        <taxon>Tracheophyta</taxon>
        <taxon>Spermatophyta</taxon>
        <taxon>Magnoliopsida</taxon>
        <taxon>eudicotyledons</taxon>
        <taxon>Gunneridae</taxon>
        <taxon>Pentapetalae</taxon>
        <taxon>rosids</taxon>
        <taxon>malvids</taxon>
        <taxon>Brassicales</taxon>
        <taxon>Brassicaceae</taxon>
        <taxon>Brassiceae</taxon>
        <taxon>Brassica</taxon>
    </lineage>
</organism>
<dbReference type="EMBL" id="LR031874">
    <property type="protein sequence ID" value="VDD22225.1"/>
    <property type="molecule type" value="Genomic_DNA"/>
</dbReference>
<gene>
    <name evidence="1" type="ORF">BOLC2T08489H</name>
</gene>